<evidence type="ECO:0000256" key="1">
    <source>
        <dbReference type="SAM" id="Phobius"/>
    </source>
</evidence>
<evidence type="ECO:0000313" key="3">
    <source>
        <dbReference type="Proteomes" id="UP001371456"/>
    </source>
</evidence>
<keyword evidence="3" id="KW-1185">Reference proteome</keyword>
<feature type="transmembrane region" description="Helical" evidence="1">
    <location>
        <begin position="16"/>
        <end position="34"/>
    </location>
</feature>
<keyword evidence="1" id="KW-1133">Transmembrane helix</keyword>
<gene>
    <name evidence="2" type="ORF">RDI58_000808</name>
</gene>
<sequence>MIAIVVKMMDMSLLEFVYDLALPSILLYVPLYFLKWKDCLDILHGYFWIG</sequence>
<keyword evidence="1" id="KW-0812">Transmembrane</keyword>
<proteinExistence type="predicted"/>
<dbReference type="EMBL" id="JBANQN010000001">
    <property type="protein sequence ID" value="KAK6803024.1"/>
    <property type="molecule type" value="Genomic_DNA"/>
</dbReference>
<evidence type="ECO:0000313" key="2">
    <source>
        <dbReference type="EMBL" id="KAK6803024.1"/>
    </source>
</evidence>
<reference evidence="2 3" key="1">
    <citation type="submission" date="2024-02" db="EMBL/GenBank/DDBJ databases">
        <title>de novo genome assembly of Solanum bulbocastanum strain 11H21.</title>
        <authorList>
            <person name="Hosaka A.J."/>
        </authorList>
    </citation>
    <scope>NUCLEOTIDE SEQUENCE [LARGE SCALE GENOMIC DNA]</scope>
    <source>
        <tissue evidence="2">Young leaves</tissue>
    </source>
</reference>
<keyword evidence="1" id="KW-0472">Membrane</keyword>
<name>A0AAN8YPG9_SOLBU</name>
<dbReference type="AlphaFoldDB" id="A0AAN8YPG9"/>
<protein>
    <submittedName>
        <fullName evidence="2">Uncharacterized protein</fullName>
    </submittedName>
</protein>
<comment type="caution">
    <text evidence="2">The sequence shown here is derived from an EMBL/GenBank/DDBJ whole genome shotgun (WGS) entry which is preliminary data.</text>
</comment>
<dbReference type="Proteomes" id="UP001371456">
    <property type="component" value="Unassembled WGS sequence"/>
</dbReference>
<organism evidence="2 3">
    <name type="scientific">Solanum bulbocastanum</name>
    <name type="common">Wild potato</name>
    <dbReference type="NCBI Taxonomy" id="147425"/>
    <lineage>
        <taxon>Eukaryota</taxon>
        <taxon>Viridiplantae</taxon>
        <taxon>Streptophyta</taxon>
        <taxon>Embryophyta</taxon>
        <taxon>Tracheophyta</taxon>
        <taxon>Spermatophyta</taxon>
        <taxon>Magnoliopsida</taxon>
        <taxon>eudicotyledons</taxon>
        <taxon>Gunneridae</taxon>
        <taxon>Pentapetalae</taxon>
        <taxon>asterids</taxon>
        <taxon>lamiids</taxon>
        <taxon>Solanales</taxon>
        <taxon>Solanaceae</taxon>
        <taxon>Solanoideae</taxon>
        <taxon>Solaneae</taxon>
        <taxon>Solanum</taxon>
    </lineage>
</organism>
<accession>A0AAN8YPG9</accession>